<evidence type="ECO:0000313" key="8">
    <source>
        <dbReference type="EMBL" id="KAA8998036.1"/>
    </source>
</evidence>
<evidence type="ECO:0000313" key="9">
    <source>
        <dbReference type="Proteomes" id="UP000367750"/>
    </source>
</evidence>
<dbReference type="InterPro" id="IPR010809">
    <property type="entry name" value="FliD_C"/>
</dbReference>
<organism evidence="8 9">
    <name type="scientific">Paenibacillus spiritus</name>
    <dbReference type="NCBI Taxonomy" id="2496557"/>
    <lineage>
        <taxon>Bacteria</taxon>
        <taxon>Bacillati</taxon>
        <taxon>Bacillota</taxon>
        <taxon>Bacilli</taxon>
        <taxon>Bacillales</taxon>
        <taxon>Paenibacillaceae</taxon>
        <taxon>Paenibacillus</taxon>
    </lineage>
</organism>
<comment type="subcellular location">
    <subcellularLocation>
        <location evidence="5">Secreted</location>
    </subcellularLocation>
    <subcellularLocation>
        <location evidence="5">Bacterial flagellum</location>
    </subcellularLocation>
</comment>
<evidence type="ECO:0000256" key="5">
    <source>
        <dbReference type="RuleBase" id="RU362066"/>
    </source>
</evidence>
<evidence type="ECO:0000256" key="4">
    <source>
        <dbReference type="ARBA" id="ARBA00023143"/>
    </source>
</evidence>
<proteinExistence type="inferred from homology"/>
<dbReference type="PANTHER" id="PTHR30288:SF0">
    <property type="entry name" value="FLAGELLAR HOOK-ASSOCIATED PROTEIN 2"/>
    <property type="match status" value="1"/>
</dbReference>
<dbReference type="InterPro" id="IPR040026">
    <property type="entry name" value="FliD"/>
</dbReference>
<evidence type="ECO:0000256" key="2">
    <source>
        <dbReference type="ARBA" id="ARBA00011255"/>
    </source>
</evidence>
<gene>
    <name evidence="8" type="primary">fliD</name>
    <name evidence="8" type="ORF">F4V43_17150</name>
</gene>
<dbReference type="GO" id="GO:0005576">
    <property type="term" value="C:extracellular region"/>
    <property type="evidence" value="ECO:0007669"/>
    <property type="project" value="UniProtKB-SubCell"/>
</dbReference>
<dbReference type="GO" id="GO:0009424">
    <property type="term" value="C:bacterial-type flagellum hook"/>
    <property type="evidence" value="ECO:0007669"/>
    <property type="project" value="UniProtKB-UniRule"/>
</dbReference>
<dbReference type="Proteomes" id="UP000367750">
    <property type="component" value="Unassembled WGS sequence"/>
</dbReference>
<feature type="domain" description="Flagellar hook-associated protein 2 C-terminal" evidence="7">
    <location>
        <begin position="234"/>
        <end position="489"/>
    </location>
</feature>
<name>A0A5J5FWI9_9BACL</name>
<evidence type="ECO:0000256" key="1">
    <source>
        <dbReference type="ARBA" id="ARBA00009764"/>
    </source>
</evidence>
<dbReference type="Pfam" id="PF07195">
    <property type="entry name" value="FliD_C"/>
    <property type="match status" value="1"/>
</dbReference>
<dbReference type="Pfam" id="PF07196">
    <property type="entry name" value="Flagellin_IN"/>
    <property type="match status" value="1"/>
</dbReference>
<reference evidence="8 9" key="1">
    <citation type="submission" date="2019-09" db="EMBL/GenBank/DDBJ databases">
        <title>Bacillus ochoae sp. nov., Paenibacillus whitsoniae sp. nov., Paenibacillus spiritus sp. nov. Isolated from the Mars Exploration Rover during spacecraft assembly.</title>
        <authorList>
            <person name="Seuylemezian A."/>
            <person name="Vaishampayan P."/>
        </authorList>
    </citation>
    <scope>NUCLEOTIDE SEQUENCE [LARGE SCALE GENOMIC DNA]</scope>
    <source>
        <strain evidence="8 9">MER_111</strain>
    </source>
</reference>
<keyword evidence="8" id="KW-0966">Cell projection</keyword>
<feature type="domain" description="Flagellar hook-associated protein 2 N-terminal" evidence="6">
    <location>
        <begin position="8"/>
        <end position="105"/>
    </location>
</feature>
<dbReference type="InterPro" id="IPR010810">
    <property type="entry name" value="Flagellin_hook_IN_motif"/>
</dbReference>
<keyword evidence="8" id="KW-0282">Flagellum</keyword>
<dbReference type="OrthoDB" id="9776025at2"/>
<dbReference type="Pfam" id="PF02465">
    <property type="entry name" value="FliD_N"/>
    <property type="match status" value="1"/>
</dbReference>
<evidence type="ECO:0000256" key="3">
    <source>
        <dbReference type="ARBA" id="ARBA00023054"/>
    </source>
</evidence>
<dbReference type="PANTHER" id="PTHR30288">
    <property type="entry name" value="FLAGELLAR CAP/ASSEMBLY PROTEIN FLID"/>
    <property type="match status" value="1"/>
</dbReference>
<keyword evidence="8" id="KW-0969">Cilium</keyword>
<dbReference type="EMBL" id="VYKK01000028">
    <property type="protein sequence ID" value="KAA8998036.1"/>
    <property type="molecule type" value="Genomic_DNA"/>
</dbReference>
<keyword evidence="5" id="KW-0964">Secreted</keyword>
<accession>A0A5J5FWI9</accession>
<dbReference type="GO" id="GO:0009421">
    <property type="term" value="C:bacterial-type flagellum filament cap"/>
    <property type="evidence" value="ECO:0007669"/>
    <property type="project" value="InterPro"/>
</dbReference>
<keyword evidence="3" id="KW-0175">Coiled coil</keyword>
<comment type="similarity">
    <text evidence="1 5">Belongs to the FliD family.</text>
</comment>
<keyword evidence="9" id="KW-1185">Reference proteome</keyword>
<comment type="subunit">
    <text evidence="2 5">Homopentamer.</text>
</comment>
<dbReference type="InterPro" id="IPR003481">
    <property type="entry name" value="FliD_N"/>
</dbReference>
<protein>
    <recommendedName>
        <fullName evidence="5">Flagellar hook-associated protein 2</fullName>
        <shortName evidence="5">HAP2</shortName>
    </recommendedName>
    <alternativeName>
        <fullName evidence="5">Flagellar cap protein</fullName>
    </alternativeName>
</protein>
<evidence type="ECO:0000259" key="7">
    <source>
        <dbReference type="Pfam" id="PF07195"/>
    </source>
</evidence>
<comment type="function">
    <text evidence="5">Required for morphogenesis and for the elongation of the flagellar filament by facilitating polymerization of the flagellin monomers at the tip of growing filament. Forms a capping structure, which prevents flagellin subunits (transported through the central channel of the flagellum) from leaking out without polymerization at the distal end.</text>
</comment>
<sequence length="500" mass="53849">MRINGLSSGMDIDSIVKELMTAKRQPLTKLNQSKTLLEWTRDSYREINSKLVDFKMNKLSNWNKTSQMNTQQAAVTGNTTAVKAEASASATNVDMTVTVNKLATRSSAESDALMSSSTGKKATGATLLSDLAHSGTVTLPSKVTINNVEIGISGTDTLSTFINKINGSDTKVRASFDEISGKLSLTSTLDGSNTYLQANQMDSSLKSLLNLSTFKDAQNAEVVIKSSKQGANENGVTYTPSSNSLLVNGVQLTLLQESKAATGTAVPSTISLTTNTDKAVETIKSFVETYNSLVSSMTTKVEEAKYRDFAPLTDEQKSAMKEADITLWESKAKSGLLKNDDILKTAISNLRAVVSNQMGGLSDLGITTGQYYEGGKLYLNESKLKEALTANPQKVTDLFQGTAGSVKGGIFTQLSTAVDKALDNIAAKAGTSKFTTDLTTTYKTESVMGRMLKDYNSRIDTLTDRLTDMETQYYKQFTAMESAMNKYNSQSSSLSSFISG</sequence>
<dbReference type="AlphaFoldDB" id="A0A5J5FWI9"/>
<keyword evidence="4 5" id="KW-0975">Bacterial flagellum</keyword>
<dbReference type="GO" id="GO:0007155">
    <property type="term" value="P:cell adhesion"/>
    <property type="evidence" value="ECO:0007669"/>
    <property type="project" value="InterPro"/>
</dbReference>
<dbReference type="GO" id="GO:0071973">
    <property type="term" value="P:bacterial-type flagellum-dependent cell motility"/>
    <property type="evidence" value="ECO:0007669"/>
    <property type="project" value="TreeGrafter"/>
</dbReference>
<evidence type="ECO:0000259" key="6">
    <source>
        <dbReference type="Pfam" id="PF02465"/>
    </source>
</evidence>
<comment type="caution">
    <text evidence="8">The sequence shown here is derived from an EMBL/GenBank/DDBJ whole genome shotgun (WGS) entry which is preliminary data.</text>
</comment>